<evidence type="ECO:0000313" key="2">
    <source>
        <dbReference type="EMBL" id="CAH1978431.1"/>
    </source>
</evidence>
<keyword evidence="1" id="KW-1133">Transmembrane helix</keyword>
<organism evidence="2 3">
    <name type="scientific">Acanthoscelides obtectus</name>
    <name type="common">Bean weevil</name>
    <name type="synonym">Bruchus obtectus</name>
    <dbReference type="NCBI Taxonomy" id="200917"/>
    <lineage>
        <taxon>Eukaryota</taxon>
        <taxon>Metazoa</taxon>
        <taxon>Ecdysozoa</taxon>
        <taxon>Arthropoda</taxon>
        <taxon>Hexapoda</taxon>
        <taxon>Insecta</taxon>
        <taxon>Pterygota</taxon>
        <taxon>Neoptera</taxon>
        <taxon>Endopterygota</taxon>
        <taxon>Coleoptera</taxon>
        <taxon>Polyphaga</taxon>
        <taxon>Cucujiformia</taxon>
        <taxon>Chrysomeloidea</taxon>
        <taxon>Chrysomelidae</taxon>
        <taxon>Bruchinae</taxon>
        <taxon>Bruchini</taxon>
        <taxon>Acanthoscelides</taxon>
    </lineage>
</organism>
<gene>
    <name evidence="2" type="ORF">ACAOBT_LOCUS13170</name>
</gene>
<sequence>MDILMMCYIYVGMYAKYIFSYYEFIMIIVGRGTKSQQWKNNWSFSFRLQNKNG</sequence>
<keyword evidence="1" id="KW-0472">Membrane</keyword>
<dbReference type="Proteomes" id="UP001152888">
    <property type="component" value="Unassembled WGS sequence"/>
</dbReference>
<feature type="transmembrane region" description="Helical" evidence="1">
    <location>
        <begin position="7"/>
        <end position="29"/>
    </location>
</feature>
<evidence type="ECO:0000313" key="3">
    <source>
        <dbReference type="Proteomes" id="UP001152888"/>
    </source>
</evidence>
<dbReference type="OrthoDB" id="6769682at2759"/>
<name>A0A9P0KP66_ACAOB</name>
<proteinExistence type="predicted"/>
<dbReference type="EMBL" id="CAKOFQ010006871">
    <property type="protein sequence ID" value="CAH1978431.1"/>
    <property type="molecule type" value="Genomic_DNA"/>
</dbReference>
<evidence type="ECO:0000256" key="1">
    <source>
        <dbReference type="SAM" id="Phobius"/>
    </source>
</evidence>
<keyword evidence="3" id="KW-1185">Reference proteome</keyword>
<accession>A0A9P0KP66</accession>
<reference evidence="2" key="1">
    <citation type="submission" date="2022-03" db="EMBL/GenBank/DDBJ databases">
        <authorList>
            <person name="Sayadi A."/>
        </authorList>
    </citation>
    <scope>NUCLEOTIDE SEQUENCE</scope>
</reference>
<keyword evidence="1" id="KW-0812">Transmembrane</keyword>
<comment type="caution">
    <text evidence="2">The sequence shown here is derived from an EMBL/GenBank/DDBJ whole genome shotgun (WGS) entry which is preliminary data.</text>
</comment>
<protein>
    <submittedName>
        <fullName evidence="2">Uncharacterized protein</fullName>
    </submittedName>
</protein>
<dbReference type="AlphaFoldDB" id="A0A9P0KP66"/>